<dbReference type="InterPro" id="IPR036388">
    <property type="entry name" value="WH-like_DNA-bd_sf"/>
</dbReference>
<keyword evidence="7" id="KW-1185">Reference proteome</keyword>
<organism evidence="6 7">
    <name type="scientific">Hohenbuehelia grisea</name>
    <dbReference type="NCBI Taxonomy" id="104357"/>
    <lineage>
        <taxon>Eukaryota</taxon>
        <taxon>Fungi</taxon>
        <taxon>Dikarya</taxon>
        <taxon>Basidiomycota</taxon>
        <taxon>Agaricomycotina</taxon>
        <taxon>Agaricomycetes</taxon>
        <taxon>Agaricomycetidae</taxon>
        <taxon>Agaricales</taxon>
        <taxon>Pleurotineae</taxon>
        <taxon>Pleurotaceae</taxon>
        <taxon>Hohenbuehelia</taxon>
    </lineage>
</organism>
<dbReference type="InterPro" id="IPR036390">
    <property type="entry name" value="WH_DNA-bd_sf"/>
</dbReference>
<reference evidence="7" key="1">
    <citation type="submission" date="2024-06" db="EMBL/GenBank/DDBJ databases">
        <title>Multi-omics analyses provide insights into the biosynthesis of the anticancer antibiotic pleurotin in Hohenbuehelia grisea.</title>
        <authorList>
            <person name="Weaver J.A."/>
            <person name="Alberti F."/>
        </authorList>
    </citation>
    <scope>NUCLEOTIDE SEQUENCE [LARGE SCALE GENOMIC DNA]</scope>
    <source>
        <strain evidence="7">T-177</strain>
    </source>
</reference>
<dbReference type="SUPFAM" id="SSF46785">
    <property type="entry name" value="Winged helix' DNA-binding domain"/>
    <property type="match status" value="1"/>
</dbReference>
<gene>
    <name evidence="6" type="ORF">HGRIS_006937</name>
</gene>
<keyword evidence="1" id="KW-0489">Methyltransferase</keyword>
<dbReference type="Gene3D" id="1.10.10.10">
    <property type="entry name" value="Winged helix-like DNA-binding domain superfamily/Winged helix DNA-binding domain"/>
    <property type="match status" value="1"/>
</dbReference>
<dbReference type="InterPro" id="IPR016461">
    <property type="entry name" value="COMT-like"/>
</dbReference>
<dbReference type="PANTHER" id="PTHR43712">
    <property type="entry name" value="PUTATIVE (AFU_ORTHOLOGUE AFUA_4G14580)-RELATED"/>
    <property type="match status" value="1"/>
</dbReference>
<dbReference type="PANTHER" id="PTHR43712:SF2">
    <property type="entry name" value="O-METHYLTRANSFERASE CICE"/>
    <property type="match status" value="1"/>
</dbReference>
<sequence length="476" mass="52248">MTSISVVRQLLNLLTEAVDSLEETCAAKGIPIPDLNEPFHPASEAFRADPAAADATRIIGAAAHHLAAIVAPPPVSMYSMIGGMVGSSALRVCLESHVTEILRTAGPKGMTPEEISAINGQDPKKLGRFLRMLSTFHIYREIGPNLFTNNRVSSMLDTLKSYDEIVADPSKKNDGTPGFTALVGHHLDEVFKAAAYSWEAASTASKDDFENPAKTPFNKAFNTDDTFFQYFQRPDQAERQRRFGLGMKGVQALQHPDVVLSAFDWQSLPTDSVVVDIGGGIGHAMLPLVKRYPQLKIVVQDLPSVVEDAKPFWTEKMPEAITSGQVTLEGHDFFEPQTRKASVFFLKQVLHDWPDQHCVKILTHLRAAATPDTRLVVMDSIIPYACHDPSASTRESIKGYEPEEAPAPLLSNYGSASAMAYYADIVMYISVNSQERTITHHVDLLRSAGWKIVAVHRPQGDGSFHQGIEAIPIYLS</sequence>
<evidence type="ECO:0000313" key="7">
    <source>
        <dbReference type="Proteomes" id="UP001556367"/>
    </source>
</evidence>
<dbReference type="PROSITE" id="PS51683">
    <property type="entry name" value="SAM_OMT_II"/>
    <property type="match status" value="1"/>
</dbReference>
<dbReference type="Pfam" id="PF08100">
    <property type="entry name" value="Dimerisation"/>
    <property type="match status" value="1"/>
</dbReference>
<keyword evidence="2" id="KW-0808">Transferase</keyword>
<dbReference type="InterPro" id="IPR012967">
    <property type="entry name" value="COMT_dimerisation"/>
</dbReference>
<comment type="caution">
    <text evidence="6">The sequence shown here is derived from an EMBL/GenBank/DDBJ whole genome shotgun (WGS) entry which is preliminary data.</text>
</comment>
<accession>A0ABR3JAY5</accession>
<evidence type="ECO:0000256" key="3">
    <source>
        <dbReference type="ARBA" id="ARBA00022691"/>
    </source>
</evidence>
<feature type="domain" description="O-methyltransferase C-terminal" evidence="4">
    <location>
        <begin position="214"/>
        <end position="392"/>
    </location>
</feature>
<protein>
    <recommendedName>
        <fullName evidence="8">O-methyltransferase</fullName>
    </recommendedName>
</protein>
<feature type="domain" description="O-methyltransferase dimerisation" evidence="5">
    <location>
        <begin position="80"/>
        <end position="156"/>
    </location>
</feature>
<evidence type="ECO:0000313" key="6">
    <source>
        <dbReference type="EMBL" id="KAL0952701.1"/>
    </source>
</evidence>
<dbReference type="SUPFAM" id="SSF53335">
    <property type="entry name" value="S-adenosyl-L-methionine-dependent methyltransferases"/>
    <property type="match status" value="1"/>
</dbReference>
<evidence type="ECO:0008006" key="8">
    <source>
        <dbReference type="Google" id="ProtNLM"/>
    </source>
</evidence>
<evidence type="ECO:0000259" key="5">
    <source>
        <dbReference type="Pfam" id="PF08100"/>
    </source>
</evidence>
<evidence type="ECO:0000259" key="4">
    <source>
        <dbReference type="Pfam" id="PF00891"/>
    </source>
</evidence>
<dbReference type="InterPro" id="IPR001077">
    <property type="entry name" value="COMT_C"/>
</dbReference>
<evidence type="ECO:0000256" key="2">
    <source>
        <dbReference type="ARBA" id="ARBA00022679"/>
    </source>
</evidence>
<keyword evidence="3" id="KW-0949">S-adenosyl-L-methionine</keyword>
<dbReference type="Pfam" id="PF00891">
    <property type="entry name" value="Methyltransf_2"/>
    <property type="match status" value="1"/>
</dbReference>
<proteinExistence type="predicted"/>
<evidence type="ECO:0000256" key="1">
    <source>
        <dbReference type="ARBA" id="ARBA00022603"/>
    </source>
</evidence>
<dbReference type="Proteomes" id="UP001556367">
    <property type="component" value="Unassembled WGS sequence"/>
</dbReference>
<dbReference type="InterPro" id="IPR029063">
    <property type="entry name" value="SAM-dependent_MTases_sf"/>
</dbReference>
<dbReference type="EMBL" id="JASNQZ010000010">
    <property type="protein sequence ID" value="KAL0952701.1"/>
    <property type="molecule type" value="Genomic_DNA"/>
</dbReference>
<dbReference type="Gene3D" id="3.40.50.150">
    <property type="entry name" value="Vaccinia Virus protein VP39"/>
    <property type="match status" value="1"/>
</dbReference>
<name>A0ABR3JAY5_9AGAR</name>